<name>A0ABS9VGD0_9BACT</name>
<comment type="subcellular location">
    <subcellularLocation>
        <location evidence="1">Cell outer membrane</location>
    </subcellularLocation>
</comment>
<keyword evidence="6" id="KW-0472">Membrane</keyword>
<dbReference type="InterPro" id="IPR003423">
    <property type="entry name" value="OMP_efflux"/>
</dbReference>
<comment type="caution">
    <text evidence="9">The sequence shown here is derived from an EMBL/GenBank/DDBJ whole genome shotgun (WGS) entry which is preliminary data.</text>
</comment>
<protein>
    <submittedName>
        <fullName evidence="9">TolC family protein</fullName>
    </submittedName>
</protein>
<keyword evidence="10" id="KW-1185">Reference proteome</keyword>
<dbReference type="Gene3D" id="1.20.1600.10">
    <property type="entry name" value="Outer membrane efflux proteins (OEP)"/>
    <property type="match status" value="1"/>
</dbReference>
<reference evidence="9" key="1">
    <citation type="submission" date="2022-03" db="EMBL/GenBank/DDBJ databases">
        <title>De novo assembled genomes of Belliella spp. (Cyclobacteriaceae) strains.</title>
        <authorList>
            <person name="Szabo A."/>
            <person name="Korponai K."/>
            <person name="Felfoldi T."/>
        </authorList>
    </citation>
    <scope>NUCLEOTIDE SEQUENCE</scope>
    <source>
        <strain evidence="9">DSM 111903</strain>
    </source>
</reference>
<feature type="signal peptide" evidence="8">
    <location>
        <begin position="1"/>
        <end position="20"/>
    </location>
</feature>
<accession>A0ABS9VGD0</accession>
<keyword evidence="4" id="KW-1134">Transmembrane beta strand</keyword>
<keyword evidence="5" id="KW-0812">Transmembrane</keyword>
<organism evidence="9 10">
    <name type="scientific">Belliella alkalica</name>
    <dbReference type="NCBI Taxonomy" id="1730871"/>
    <lineage>
        <taxon>Bacteria</taxon>
        <taxon>Pseudomonadati</taxon>
        <taxon>Bacteroidota</taxon>
        <taxon>Cytophagia</taxon>
        <taxon>Cytophagales</taxon>
        <taxon>Cyclobacteriaceae</taxon>
        <taxon>Belliella</taxon>
    </lineage>
</organism>
<dbReference type="SUPFAM" id="SSF56954">
    <property type="entry name" value="Outer membrane efflux proteins (OEP)"/>
    <property type="match status" value="1"/>
</dbReference>
<evidence type="ECO:0000256" key="3">
    <source>
        <dbReference type="ARBA" id="ARBA00022448"/>
    </source>
</evidence>
<dbReference type="EMBL" id="JAKZGO010000018">
    <property type="protein sequence ID" value="MCH7415224.1"/>
    <property type="molecule type" value="Genomic_DNA"/>
</dbReference>
<dbReference type="PANTHER" id="PTHR30026:SF20">
    <property type="entry name" value="OUTER MEMBRANE PROTEIN TOLC"/>
    <property type="match status" value="1"/>
</dbReference>
<dbReference type="RefSeq" id="WP_241414119.1">
    <property type="nucleotide sequence ID" value="NZ_JAKZGO010000018.1"/>
</dbReference>
<gene>
    <name evidence="9" type="ORF">MM213_17120</name>
</gene>
<feature type="chain" id="PRO_5047055616" evidence="8">
    <location>
        <begin position="21"/>
        <end position="447"/>
    </location>
</feature>
<comment type="similarity">
    <text evidence="2">Belongs to the outer membrane factor (OMF) (TC 1.B.17) family.</text>
</comment>
<evidence type="ECO:0000256" key="6">
    <source>
        <dbReference type="ARBA" id="ARBA00023136"/>
    </source>
</evidence>
<keyword evidence="3" id="KW-0813">Transport</keyword>
<evidence type="ECO:0000256" key="2">
    <source>
        <dbReference type="ARBA" id="ARBA00007613"/>
    </source>
</evidence>
<evidence type="ECO:0000313" key="9">
    <source>
        <dbReference type="EMBL" id="MCH7415224.1"/>
    </source>
</evidence>
<evidence type="ECO:0000256" key="4">
    <source>
        <dbReference type="ARBA" id="ARBA00022452"/>
    </source>
</evidence>
<sequence>MKKHVTILLMAVFCQQVVQAQDTIPVTFEEAVAFGIQQNLEFKKLQNQQDVLRMERLNAQLSHLPNLNLSNDTYRQIGQQFQQAEGELIVTNEVNDIISGRVNSNMTVFNSFQRVNTTKGAKNFEKAGEFGIAHAKQDLIFIIGGQYLQVLLDEQLYNIAIENLANQTRQLEQIEGYVEVGLRTLADFYNQKSEVARLETVALEAKIKWETDLWELAETLQLPNNTIPKVAPIELELQESALLKNPLDELRTLAVDQRNDFRQIKSLELANRNMLAAAKASYLPRLDAFFNYNTFYTTLDPRTFSNQFFTIFPQRSYGLSLTIPVFNNFTNRAVVARSRMEFHNQQLDKVALERKISQEVKLAYENYKAAIQRQESTQVQLNAAEEAQTAISERFRLGISNFVDLAQANQQLVTAQSDFAQAKYTLYFQEVMFKYALGMLSTDEFLE</sequence>
<dbReference type="PANTHER" id="PTHR30026">
    <property type="entry name" value="OUTER MEMBRANE PROTEIN TOLC"/>
    <property type="match status" value="1"/>
</dbReference>
<evidence type="ECO:0000256" key="7">
    <source>
        <dbReference type="ARBA" id="ARBA00023237"/>
    </source>
</evidence>
<keyword evidence="8" id="KW-0732">Signal</keyword>
<evidence type="ECO:0000256" key="8">
    <source>
        <dbReference type="SAM" id="SignalP"/>
    </source>
</evidence>
<proteinExistence type="inferred from homology"/>
<dbReference type="InterPro" id="IPR051906">
    <property type="entry name" value="TolC-like"/>
</dbReference>
<keyword evidence="7" id="KW-0998">Cell outer membrane</keyword>
<dbReference type="Pfam" id="PF02321">
    <property type="entry name" value="OEP"/>
    <property type="match status" value="1"/>
</dbReference>
<evidence type="ECO:0000256" key="5">
    <source>
        <dbReference type="ARBA" id="ARBA00022692"/>
    </source>
</evidence>
<evidence type="ECO:0000313" key="10">
    <source>
        <dbReference type="Proteomes" id="UP001165430"/>
    </source>
</evidence>
<dbReference type="Proteomes" id="UP001165430">
    <property type="component" value="Unassembled WGS sequence"/>
</dbReference>
<evidence type="ECO:0000256" key="1">
    <source>
        <dbReference type="ARBA" id="ARBA00004442"/>
    </source>
</evidence>